<dbReference type="EMBL" id="CP040909">
    <property type="protein sequence ID" value="QLL59931.1"/>
    <property type="molecule type" value="Genomic_DNA"/>
</dbReference>
<feature type="transmembrane region" description="Helical" evidence="1">
    <location>
        <begin position="116"/>
        <end position="135"/>
    </location>
</feature>
<keyword evidence="3" id="KW-1185">Reference proteome</keyword>
<evidence type="ECO:0000256" key="1">
    <source>
        <dbReference type="SAM" id="Phobius"/>
    </source>
</evidence>
<dbReference type="Proteomes" id="UP000510643">
    <property type="component" value="Plasmid p1681-tetX"/>
</dbReference>
<sequence>MVTRKQIGTEQLAKVLEFTLEELRKDLAVNKTTTEQIQRRFLERLEENYNRELKINLDPFITANNSFNSNLKSTIENEQAFLSRFKDDLFKNIQEYIKTSERQAEELKTVKKDINFTYIGLGLILLAVVFFYFTYSIGFKNKSDIREEYKKELIQNGQYNTQENAIFLEKFNKWIKKNPKDFEKLSNEIDKTTD</sequence>
<accession>A0A7H9DYT5</accession>
<dbReference type="KEGG" id="efal:FH779_17500"/>
<keyword evidence="1" id="KW-0472">Membrane</keyword>
<keyword evidence="2" id="KW-0614">Plasmid</keyword>
<name>A0A7H9DYT5_9FLAO</name>
<reference evidence="2 3" key="1">
    <citation type="submission" date="2019-06" db="EMBL/GenBank/DDBJ databases">
        <title>Emergence of pandrug resistant Empedobacter falsenii in China.</title>
        <authorList>
            <person name="Dong N."/>
            <person name="Chen S."/>
            <person name="Zhang R."/>
        </authorList>
    </citation>
    <scope>NUCLEOTIDE SEQUENCE [LARGE SCALE GENOMIC DNA]</scope>
    <source>
        <strain evidence="2 3">1681-1</strain>
        <plasmid evidence="2 3">p1681-tetX</plasmid>
    </source>
</reference>
<proteinExistence type="predicted"/>
<gene>
    <name evidence="2" type="ORF">FH779_17500</name>
</gene>
<keyword evidence="1" id="KW-0812">Transmembrane</keyword>
<dbReference type="RefSeq" id="WP_180906891.1">
    <property type="nucleotide sequence ID" value="NZ_CP040909.1"/>
</dbReference>
<organism evidence="2 3">
    <name type="scientific">Empedobacter falsenii</name>
    <dbReference type="NCBI Taxonomy" id="343874"/>
    <lineage>
        <taxon>Bacteria</taxon>
        <taxon>Pseudomonadati</taxon>
        <taxon>Bacteroidota</taxon>
        <taxon>Flavobacteriia</taxon>
        <taxon>Flavobacteriales</taxon>
        <taxon>Weeksellaceae</taxon>
        <taxon>Empedobacter</taxon>
    </lineage>
</organism>
<protein>
    <submittedName>
        <fullName evidence="2">Uncharacterized protein</fullName>
    </submittedName>
</protein>
<evidence type="ECO:0000313" key="3">
    <source>
        <dbReference type="Proteomes" id="UP000510643"/>
    </source>
</evidence>
<dbReference type="AlphaFoldDB" id="A0A7H9DYT5"/>
<geneLocation type="plasmid" evidence="2 3">
    <name>p1681-tetX</name>
</geneLocation>
<keyword evidence="1" id="KW-1133">Transmembrane helix</keyword>
<evidence type="ECO:0000313" key="2">
    <source>
        <dbReference type="EMBL" id="QLL59931.1"/>
    </source>
</evidence>
<dbReference type="GeneID" id="78403288"/>